<dbReference type="Proteomes" id="UP001054811">
    <property type="component" value="Chromosome"/>
</dbReference>
<dbReference type="EMBL" id="CP091139">
    <property type="protein sequence ID" value="UUT34877.1"/>
    <property type="molecule type" value="Genomic_DNA"/>
</dbReference>
<evidence type="ECO:0000313" key="1">
    <source>
        <dbReference type="EMBL" id="UUT34877.1"/>
    </source>
</evidence>
<protein>
    <recommendedName>
        <fullName evidence="3">Thioredoxin</fullName>
    </recommendedName>
</protein>
<evidence type="ECO:0000313" key="2">
    <source>
        <dbReference type="Proteomes" id="UP001054811"/>
    </source>
</evidence>
<dbReference type="RefSeq" id="WP_259611409.1">
    <property type="nucleotide sequence ID" value="NZ_CP091139.2"/>
</dbReference>
<sequence>MSAAAPVEGAVATDAGADLEPDADAAQAAIEHCYAQGWSDGLPLVPATQPLVDRFLAAGGRDADEVIGHMPQVDRTVTVQVAAINAAMAGCRPEYFPVVLAAWEALMRERAAKGGGWQSTSGPAPLLIVNGPIREQLGFNSTGGVFGPGFRPNATVARAIGLIVRNAFGVIPHELEQATQGLPGRWSICFGENEEESPWPPLAADLGVSGDAVTATLLRTCEYVDNRHTSDAEQLLGDFADTIGRSGSWIFQHAGVGVILCPEHADLLAGAGYSRTDVQRWLAEHSGRTTAALAQAGKDFAENGVRRPGDAQDPERFQRTIVEGAEPGILVAVAGSRTAGISMVVRLFADWSGTSVPIVRPPEPAAGRRNRNEGE</sequence>
<name>A0ABY5NI88_9MICO</name>
<reference evidence="1" key="1">
    <citation type="submission" date="2022-01" db="EMBL/GenBank/DDBJ databases">
        <title>Microbacterium eymi and Microbacterium rhizovicinus sp. nov., isolated from the rhizospheric soil of Elymus tsukushiensis, a plant native to the Dokdo Islands, Republic of Korea.</title>
        <authorList>
            <person name="Hwang Y.J."/>
        </authorList>
    </citation>
    <scope>NUCLEOTIDE SEQUENCE</scope>
    <source>
        <strain evidence="1">KUDC0405</strain>
    </source>
</reference>
<gene>
    <name evidence="1" type="ORF">L2X98_31190</name>
</gene>
<organism evidence="1 2">
    <name type="scientific">Microbacterium elymi</name>
    <dbReference type="NCBI Taxonomy" id="2909587"/>
    <lineage>
        <taxon>Bacteria</taxon>
        <taxon>Bacillati</taxon>
        <taxon>Actinomycetota</taxon>
        <taxon>Actinomycetes</taxon>
        <taxon>Micrococcales</taxon>
        <taxon>Microbacteriaceae</taxon>
        <taxon>Microbacterium</taxon>
    </lineage>
</organism>
<accession>A0ABY5NI88</accession>
<proteinExistence type="predicted"/>
<keyword evidence="2" id="KW-1185">Reference proteome</keyword>
<evidence type="ECO:0008006" key="3">
    <source>
        <dbReference type="Google" id="ProtNLM"/>
    </source>
</evidence>